<evidence type="ECO:0000256" key="4">
    <source>
        <dbReference type="ARBA" id="ARBA00022481"/>
    </source>
</evidence>
<comment type="caution">
    <text evidence="16">The sequence shown here is derived from an EMBL/GenBank/DDBJ whole genome shotgun (WGS) entry which is preliminary data.</text>
</comment>
<dbReference type="AlphaFoldDB" id="A0A090RN22"/>
<evidence type="ECO:0000256" key="13">
    <source>
        <dbReference type="SAM" id="Phobius"/>
    </source>
</evidence>
<keyword evidence="3" id="KW-1003">Cell membrane</keyword>
<dbReference type="SMART" id="SM00304">
    <property type="entry name" value="HAMP"/>
    <property type="match status" value="2"/>
</dbReference>
<dbReference type="eggNOG" id="COG0840">
    <property type="taxonomic scope" value="Bacteria"/>
</dbReference>
<evidence type="ECO:0000259" key="14">
    <source>
        <dbReference type="PROSITE" id="PS50111"/>
    </source>
</evidence>
<evidence type="ECO:0000256" key="8">
    <source>
        <dbReference type="ARBA" id="ARBA00022989"/>
    </source>
</evidence>
<proteinExistence type="inferred from homology"/>
<evidence type="ECO:0000256" key="5">
    <source>
        <dbReference type="ARBA" id="ARBA00022500"/>
    </source>
</evidence>
<dbReference type="Gene3D" id="3.30.450.20">
    <property type="entry name" value="PAS domain"/>
    <property type="match status" value="2"/>
</dbReference>
<name>A0A090RN22_9GAMM</name>
<dbReference type="Pfam" id="PF00015">
    <property type="entry name" value="MCPsignal"/>
    <property type="match status" value="1"/>
</dbReference>
<comment type="subcellular location">
    <subcellularLocation>
        <location evidence="1">Cell inner membrane</location>
    </subcellularLocation>
    <subcellularLocation>
        <location evidence="2">Cell membrane</location>
        <topology evidence="2">Multi-pass membrane protein</topology>
    </subcellularLocation>
</comment>
<evidence type="ECO:0000259" key="15">
    <source>
        <dbReference type="PROSITE" id="PS50885"/>
    </source>
</evidence>
<dbReference type="GO" id="GO:0043200">
    <property type="term" value="P:response to amino acid"/>
    <property type="evidence" value="ECO:0007669"/>
    <property type="project" value="UniProtKB-ARBA"/>
</dbReference>
<dbReference type="SMART" id="SM00283">
    <property type="entry name" value="MA"/>
    <property type="match status" value="1"/>
</dbReference>
<dbReference type="CDD" id="cd11386">
    <property type="entry name" value="MCP_signal"/>
    <property type="match status" value="1"/>
</dbReference>
<evidence type="ECO:0000256" key="3">
    <source>
        <dbReference type="ARBA" id="ARBA00022475"/>
    </source>
</evidence>
<feature type="transmembrane region" description="Helical" evidence="13">
    <location>
        <begin position="276"/>
        <end position="299"/>
    </location>
</feature>
<organism evidence="16 17">
    <name type="scientific">Photobacterium aphoticum</name>
    <dbReference type="NCBI Taxonomy" id="754436"/>
    <lineage>
        <taxon>Bacteria</taxon>
        <taxon>Pseudomonadati</taxon>
        <taxon>Pseudomonadota</taxon>
        <taxon>Gammaproteobacteria</taxon>
        <taxon>Vibrionales</taxon>
        <taxon>Vibrionaceae</taxon>
        <taxon>Photobacterium</taxon>
    </lineage>
</organism>
<dbReference type="FunFam" id="1.10.287.950:FF:000001">
    <property type="entry name" value="Methyl-accepting chemotaxis sensory transducer"/>
    <property type="match status" value="1"/>
</dbReference>
<dbReference type="CDD" id="cd06225">
    <property type="entry name" value="HAMP"/>
    <property type="match status" value="1"/>
</dbReference>
<feature type="domain" description="HAMP" evidence="15">
    <location>
        <begin position="296"/>
        <end position="350"/>
    </location>
</feature>
<evidence type="ECO:0000256" key="7">
    <source>
        <dbReference type="ARBA" id="ARBA00022692"/>
    </source>
</evidence>
<reference evidence="16 17" key="1">
    <citation type="journal article" date="2014" name="Genome Announc.">
        <title>Draft Genome Sequences of Two Vibrionaceae Species, Vibrio ponticus C121 and Photobacterium aphoticum C119, Isolated as Coral Reef Microbiota.</title>
        <authorList>
            <person name="Al-saari N."/>
            <person name="Meirelles P.M."/>
            <person name="Mino S."/>
            <person name="Suda W."/>
            <person name="Oshima K."/>
            <person name="Hattori M."/>
            <person name="Ohkuma M."/>
            <person name="Thompson F.L."/>
            <person name="Gomez-Gil B."/>
            <person name="Sawabe T."/>
            <person name="Sawabe T."/>
        </authorList>
    </citation>
    <scope>NUCLEOTIDE SEQUENCE [LARGE SCALE GENOMIC DNA]</scope>
    <source>
        <strain evidence="16 17">JCM 19237</strain>
    </source>
</reference>
<dbReference type="FunFam" id="3.30.450.20:FF:000048">
    <property type="entry name" value="Methyl-accepting chemotaxis protein"/>
    <property type="match status" value="1"/>
</dbReference>
<keyword evidence="7 13" id="KW-0812">Transmembrane</keyword>
<dbReference type="SUPFAM" id="SSF103190">
    <property type="entry name" value="Sensory domain-like"/>
    <property type="match status" value="1"/>
</dbReference>
<dbReference type="Pfam" id="PF02743">
    <property type="entry name" value="dCache_1"/>
    <property type="match status" value="1"/>
</dbReference>
<dbReference type="InterPro" id="IPR033479">
    <property type="entry name" value="dCache_1"/>
</dbReference>
<sequence>MTLTLKQKLIGASLSAVVIMAAALTWIAAGQLFEQNRNGIYARADSLAKAASVGITDWMDVRRDIASAFNPYSQAADKVPYLQQARNAGGFDDIFFGTPAGEMYRSHPERNRADYDPRTRPWYRDAQSAREQIITTAYQDAITNSLLITIAEPLYKNGNLLGVVGADVLIDQLINDVINLDAGKNAYAMLINKQDNTFLAHPNKSLLLKPINSLSNELNIGMIDKSTQTGSIEIAHVNNQEKLFYFVNVPHTDWVLGIEMDRATEEASHASLLRQLILTSIVITLLVVGAVALLVNYLFQDLTRVSDALAEIATGEGDLTQRLEPRSEDEVGLLAHNFNRFVGNMHAMVVKLNEVSLSLSAQAQQTAQQAEERSTRIQHQQDEINMVATAINEMAAATQEIAGNADNTARTAGETVNASEYGATQVNQSQHSISSLAGEVDSATGVISELNTHAQSINTILSTIQGIAEQTNLLALNAAIEAARAGEQGRGFAVVADEVRILSQRTHASTQEIQQMIETLQQTTGRAVGIMEDSRRLAETSVDDANSASTSLSQINSAVTNISDMATQIASAAEEQSSVTAEITRNTQGIRDVSNELAQEALTAAQQAAALSDLSGRLQQEINRFKL</sequence>
<keyword evidence="8 13" id="KW-1133">Transmembrane helix</keyword>
<dbReference type="InterPro" id="IPR029151">
    <property type="entry name" value="Sensor-like_sf"/>
</dbReference>
<keyword evidence="5" id="KW-0145">Chemotaxis</keyword>
<dbReference type="Proteomes" id="UP000029227">
    <property type="component" value="Unassembled WGS sequence"/>
</dbReference>
<keyword evidence="6" id="KW-0997">Cell inner membrane</keyword>
<evidence type="ECO:0000313" key="16">
    <source>
        <dbReference type="EMBL" id="GAL08862.1"/>
    </source>
</evidence>
<keyword evidence="9 13" id="KW-0472">Membrane</keyword>
<dbReference type="GO" id="GO:0005886">
    <property type="term" value="C:plasma membrane"/>
    <property type="evidence" value="ECO:0007669"/>
    <property type="project" value="UniProtKB-SubCell"/>
</dbReference>
<dbReference type="PANTHER" id="PTHR32089:SF117">
    <property type="entry name" value="METHYL ACCEPTING SENSORY TRANSDUCER WITH CACHE_1 SMALL MOLECULE BINDING DOMAIN"/>
    <property type="match status" value="1"/>
</dbReference>
<evidence type="ECO:0000256" key="11">
    <source>
        <dbReference type="ARBA" id="ARBA00029447"/>
    </source>
</evidence>
<dbReference type="CDD" id="cd12912">
    <property type="entry name" value="PDC2_MCP_like"/>
    <property type="match status" value="1"/>
</dbReference>
<gene>
    <name evidence="16" type="ORF">JCM19237_6884</name>
</gene>
<dbReference type="STRING" id="754436.JCM19237_6884"/>
<evidence type="ECO:0000256" key="1">
    <source>
        <dbReference type="ARBA" id="ARBA00004533"/>
    </source>
</evidence>
<dbReference type="InterPro" id="IPR003660">
    <property type="entry name" value="HAMP_dom"/>
</dbReference>
<dbReference type="CDD" id="cd12913">
    <property type="entry name" value="PDC1_MCP_like"/>
    <property type="match status" value="1"/>
</dbReference>
<keyword evidence="10 12" id="KW-0807">Transducer</keyword>
<dbReference type="Pfam" id="PF00672">
    <property type="entry name" value="HAMP"/>
    <property type="match status" value="1"/>
</dbReference>
<feature type="transmembrane region" description="Helical" evidence="13">
    <location>
        <begin position="12"/>
        <end position="33"/>
    </location>
</feature>
<dbReference type="EMBL" id="BBMN01000035">
    <property type="protein sequence ID" value="GAL08862.1"/>
    <property type="molecule type" value="Genomic_DNA"/>
</dbReference>
<evidence type="ECO:0000256" key="9">
    <source>
        <dbReference type="ARBA" id="ARBA00023136"/>
    </source>
</evidence>
<evidence type="ECO:0000256" key="10">
    <source>
        <dbReference type="ARBA" id="ARBA00023224"/>
    </source>
</evidence>
<evidence type="ECO:0000313" key="17">
    <source>
        <dbReference type="Proteomes" id="UP000029227"/>
    </source>
</evidence>
<dbReference type="InterPro" id="IPR004089">
    <property type="entry name" value="MCPsignal_dom"/>
</dbReference>
<comment type="similarity">
    <text evidence="11">Belongs to the methyl-accepting chemotaxis (MCP) protein family.</text>
</comment>
<feature type="domain" description="Methyl-accepting transducer" evidence="14">
    <location>
        <begin position="355"/>
        <end position="591"/>
    </location>
</feature>
<evidence type="ECO:0000256" key="2">
    <source>
        <dbReference type="ARBA" id="ARBA00004651"/>
    </source>
</evidence>
<accession>A0A090RN22</accession>
<evidence type="ECO:0000256" key="6">
    <source>
        <dbReference type="ARBA" id="ARBA00022519"/>
    </source>
</evidence>
<keyword evidence="4" id="KW-0488">Methylation</keyword>
<dbReference type="PROSITE" id="PS50111">
    <property type="entry name" value="CHEMOTAXIS_TRANSDUC_2"/>
    <property type="match status" value="1"/>
</dbReference>
<dbReference type="Gene3D" id="1.10.287.950">
    <property type="entry name" value="Methyl-accepting chemotaxis protein"/>
    <property type="match status" value="1"/>
</dbReference>
<protein>
    <submittedName>
        <fullName evidence="16">Methyl-accepting chemotaxis protein</fullName>
    </submittedName>
</protein>
<dbReference type="GO" id="GO:0016597">
    <property type="term" value="F:amino acid binding"/>
    <property type="evidence" value="ECO:0007669"/>
    <property type="project" value="UniProtKB-ARBA"/>
</dbReference>
<evidence type="ECO:0000256" key="12">
    <source>
        <dbReference type="PROSITE-ProRule" id="PRU00284"/>
    </source>
</evidence>
<dbReference type="PANTHER" id="PTHR32089">
    <property type="entry name" value="METHYL-ACCEPTING CHEMOTAXIS PROTEIN MCPB"/>
    <property type="match status" value="1"/>
</dbReference>
<dbReference type="SUPFAM" id="SSF58104">
    <property type="entry name" value="Methyl-accepting chemotaxis protein (MCP) signaling domain"/>
    <property type="match status" value="1"/>
</dbReference>
<dbReference type="PROSITE" id="PS50885">
    <property type="entry name" value="HAMP"/>
    <property type="match status" value="1"/>
</dbReference>
<dbReference type="GO" id="GO:0007165">
    <property type="term" value="P:signal transduction"/>
    <property type="evidence" value="ECO:0007669"/>
    <property type="project" value="UniProtKB-KW"/>
</dbReference>
<dbReference type="GO" id="GO:0006935">
    <property type="term" value="P:chemotaxis"/>
    <property type="evidence" value="ECO:0007669"/>
    <property type="project" value="UniProtKB-KW"/>
</dbReference>